<dbReference type="PROSITE" id="PS50033">
    <property type="entry name" value="UBX"/>
    <property type="match status" value="1"/>
</dbReference>
<evidence type="ECO:0000313" key="4">
    <source>
        <dbReference type="Proteomes" id="UP000189580"/>
    </source>
</evidence>
<dbReference type="GO" id="GO:0006886">
    <property type="term" value="P:intracellular protein transport"/>
    <property type="evidence" value="ECO:0007669"/>
    <property type="project" value="TreeGrafter"/>
</dbReference>
<dbReference type="EMBL" id="CP014503">
    <property type="protein sequence ID" value="ANB14686.1"/>
    <property type="molecule type" value="Genomic_DNA"/>
</dbReference>
<dbReference type="Pfam" id="PF11470">
    <property type="entry name" value="TUG-UBL1"/>
    <property type="match status" value="1"/>
</dbReference>
<dbReference type="GO" id="GO:0012506">
    <property type="term" value="C:vesicle membrane"/>
    <property type="evidence" value="ECO:0007669"/>
    <property type="project" value="TreeGrafter"/>
</dbReference>
<dbReference type="InterPro" id="IPR021569">
    <property type="entry name" value="TUG-UBL1"/>
</dbReference>
<dbReference type="SUPFAM" id="SSF54236">
    <property type="entry name" value="Ubiquitin-like"/>
    <property type="match status" value="1"/>
</dbReference>
<organism evidence="3 4">
    <name type="scientific">Sugiyamaella lignohabitans</name>
    <dbReference type="NCBI Taxonomy" id="796027"/>
    <lineage>
        <taxon>Eukaryota</taxon>
        <taxon>Fungi</taxon>
        <taxon>Dikarya</taxon>
        <taxon>Ascomycota</taxon>
        <taxon>Saccharomycotina</taxon>
        <taxon>Dipodascomycetes</taxon>
        <taxon>Dipodascales</taxon>
        <taxon>Trichomonascaceae</taxon>
        <taxon>Sugiyamaella</taxon>
    </lineage>
</organism>
<dbReference type="SMART" id="SM00166">
    <property type="entry name" value="UBX"/>
    <property type="match status" value="1"/>
</dbReference>
<feature type="compositionally biased region" description="Basic and acidic residues" evidence="1">
    <location>
        <begin position="486"/>
        <end position="501"/>
    </location>
</feature>
<feature type="compositionally biased region" description="Basic and acidic residues" evidence="1">
    <location>
        <begin position="176"/>
        <end position="186"/>
    </location>
</feature>
<dbReference type="InterPro" id="IPR001012">
    <property type="entry name" value="UBX_dom"/>
</dbReference>
<proteinExistence type="predicted"/>
<dbReference type="Gene3D" id="3.10.20.90">
    <property type="entry name" value="Phosphatidylinositol 3-kinase Catalytic Subunit, Chain A, domain 1"/>
    <property type="match status" value="1"/>
</dbReference>
<dbReference type="AlphaFoldDB" id="A0A167F0W2"/>
<dbReference type="PANTHER" id="PTHR46467">
    <property type="entry name" value="TETHER CONTAINING UBX DOMAIN FOR GLUT4"/>
    <property type="match status" value="1"/>
</dbReference>
<feature type="compositionally biased region" description="Polar residues" evidence="1">
    <location>
        <begin position="187"/>
        <end position="196"/>
    </location>
</feature>
<dbReference type="KEGG" id="slb:AWJ20_2291"/>
<evidence type="ECO:0000259" key="2">
    <source>
        <dbReference type="PROSITE" id="PS50033"/>
    </source>
</evidence>
<accession>A0A167F0W2</accession>
<keyword evidence="4" id="KW-1185">Reference proteome</keyword>
<dbReference type="GO" id="GO:0005737">
    <property type="term" value="C:cytoplasm"/>
    <property type="evidence" value="ECO:0007669"/>
    <property type="project" value="TreeGrafter"/>
</dbReference>
<sequence length="525" mass="57744">MSVFRRNSKALNESLPFRLSNLVPNSKLELLAKRTNGKQVTANVKIKINVVDLPPSFSESLVGEFPNTTTIWQILKHFEKKSGINFTRRSVAVPSSGTTSGKIMYEIASVHLFSRSISKLEELNQSLASLGFNSGNSSLKIRFTITDIEYEQALDILNGFPDVGVTAGEILAEEDAKVSESRDHSTVPETISSNIPLSADLETHPTNMTSHSVSAPVPNSSSQFETVTRSKPVSAPPVEVGSETFSKDLPKGGAESTTPLNSEQIEDPNLLSDPRHVSSQQEQISGPKPVDSSMEISEPELSQGNSVPLPSTTVPTLPNIQVYLPGSDTSSARFVSSAEEETKMTQQQFVHYHNQIKAMSEGASNRPLMTKALRESEEAKKLSKIKNYQVRVRLPDQTQIESTFYPDNKASSIYDFVRSVLKEDITTPFALFTSPPKVTLDPQMSLLWDYKFSQRNLVYLEWNGPLTNGGSTALLKDKYLSTAKPISEDPGIKQDQLDKENQATAPAKPRGGLSGTPRWLKMGRK</sequence>
<reference evidence="3 4" key="1">
    <citation type="submission" date="2016-02" db="EMBL/GenBank/DDBJ databases">
        <title>Complete genome sequence and transcriptome regulation of the pentose utilising yeast Sugiyamaella lignohabitans.</title>
        <authorList>
            <person name="Bellasio M."/>
            <person name="Peymann A."/>
            <person name="Valli M."/>
            <person name="Sipitzky M."/>
            <person name="Graf A."/>
            <person name="Sauer M."/>
            <person name="Marx H."/>
            <person name="Mattanovich D."/>
        </authorList>
    </citation>
    <scope>NUCLEOTIDE SEQUENCE [LARGE SCALE GENOMIC DNA]</scope>
    <source>
        <strain evidence="3 4">CBS 10342</strain>
    </source>
</reference>
<dbReference type="GeneID" id="30034186"/>
<protein>
    <recommendedName>
        <fullName evidence="2">UBX domain-containing protein</fullName>
    </recommendedName>
</protein>
<dbReference type="InterPro" id="IPR029071">
    <property type="entry name" value="Ubiquitin-like_domsf"/>
</dbReference>
<feature type="compositionally biased region" description="Polar residues" evidence="1">
    <location>
        <begin position="204"/>
        <end position="231"/>
    </location>
</feature>
<feature type="region of interest" description="Disordered" evidence="1">
    <location>
        <begin position="485"/>
        <end position="525"/>
    </location>
</feature>
<dbReference type="GO" id="GO:0005634">
    <property type="term" value="C:nucleus"/>
    <property type="evidence" value="ECO:0007669"/>
    <property type="project" value="TreeGrafter"/>
</dbReference>
<feature type="region of interest" description="Disordered" evidence="1">
    <location>
        <begin position="176"/>
        <end position="313"/>
    </location>
</feature>
<dbReference type="RefSeq" id="XP_018737163.1">
    <property type="nucleotide sequence ID" value="XM_018879228.1"/>
</dbReference>
<evidence type="ECO:0000313" key="3">
    <source>
        <dbReference type="EMBL" id="ANB14686.1"/>
    </source>
</evidence>
<gene>
    <name evidence="3" type="ORF">AWJ20_2291</name>
</gene>
<dbReference type="PANTHER" id="PTHR46467:SF1">
    <property type="entry name" value="TETHER CONTAINING UBX DOMAIN FOR GLUT4"/>
    <property type="match status" value="1"/>
</dbReference>
<dbReference type="Pfam" id="PF00789">
    <property type="entry name" value="UBX"/>
    <property type="match status" value="1"/>
</dbReference>
<evidence type="ECO:0000256" key="1">
    <source>
        <dbReference type="SAM" id="MobiDB-lite"/>
    </source>
</evidence>
<name>A0A167F0W2_9ASCO</name>
<dbReference type="Proteomes" id="UP000189580">
    <property type="component" value="Chromosome b"/>
</dbReference>
<feature type="domain" description="UBX" evidence="2">
    <location>
        <begin position="390"/>
        <end position="460"/>
    </location>
</feature>
<dbReference type="OrthoDB" id="440781at2759"/>